<accession>A0A378RPQ9</accession>
<keyword evidence="2" id="KW-1185">Reference proteome</keyword>
<evidence type="ECO:0008006" key="3">
    <source>
        <dbReference type="Google" id="ProtNLM"/>
    </source>
</evidence>
<name>A0A378RPQ9_MYROD</name>
<evidence type="ECO:0000313" key="1">
    <source>
        <dbReference type="EMBL" id="STZ27630.1"/>
    </source>
</evidence>
<dbReference type="RefSeq" id="WP_115090533.1">
    <property type="nucleotide sequence ID" value="NZ_CP068107.1"/>
</dbReference>
<gene>
    <name evidence="1" type="ORF">NCTC11179_01166</name>
</gene>
<sequence length="174" mass="19609">MKRAGSLAVIGLFLLLLGCNKNDDSSDTPKEDLVGIWRLRERIENDRLITLGICDLKEVYVFGKDQYSHETYSQERVKYKAAGEPSKSAGISIFGSDDDYYTEIDNTINCKSNGVVLGTWTKIGGDTYQLKGTNTTENKTVELFFSADKKTFYLEQETRLAGKTHSSYSVYKKQ</sequence>
<evidence type="ECO:0000313" key="2">
    <source>
        <dbReference type="Proteomes" id="UP000255024"/>
    </source>
</evidence>
<proteinExistence type="predicted"/>
<dbReference type="PROSITE" id="PS51257">
    <property type="entry name" value="PROKAR_LIPOPROTEIN"/>
    <property type="match status" value="1"/>
</dbReference>
<dbReference type="EMBL" id="UGQL01000001">
    <property type="protein sequence ID" value="STZ27630.1"/>
    <property type="molecule type" value="Genomic_DNA"/>
</dbReference>
<reference evidence="1 2" key="1">
    <citation type="submission" date="2018-06" db="EMBL/GenBank/DDBJ databases">
        <authorList>
            <consortium name="Pathogen Informatics"/>
            <person name="Doyle S."/>
        </authorList>
    </citation>
    <scope>NUCLEOTIDE SEQUENCE [LARGE SCALE GENOMIC DNA]</scope>
    <source>
        <strain evidence="1 2">NCTC11179</strain>
    </source>
</reference>
<dbReference type="Proteomes" id="UP000255024">
    <property type="component" value="Unassembled WGS sequence"/>
</dbReference>
<organism evidence="1 2">
    <name type="scientific">Myroides odoratus</name>
    <name type="common">Flavobacterium odoratum</name>
    <dbReference type="NCBI Taxonomy" id="256"/>
    <lineage>
        <taxon>Bacteria</taxon>
        <taxon>Pseudomonadati</taxon>
        <taxon>Bacteroidota</taxon>
        <taxon>Flavobacteriia</taxon>
        <taxon>Flavobacteriales</taxon>
        <taxon>Flavobacteriaceae</taxon>
        <taxon>Myroides</taxon>
    </lineage>
</organism>
<protein>
    <recommendedName>
        <fullName evidence="3">Lipocalin-like domain-containing protein</fullName>
    </recommendedName>
</protein>
<dbReference type="AlphaFoldDB" id="A0A378RPQ9"/>